<accession>A0A8T9BP11</accession>
<dbReference type="Proteomes" id="UP000469559">
    <property type="component" value="Unassembled WGS sequence"/>
</dbReference>
<sequence length="229" mass="25527">MDAASNAVNRLFTSKSPAPEKETTQDTVHTSKSDIDATPATTSLGDGDDVDTTVSSKIAPAVEHEHVKKEHETREQTFVEKEKHKDHYHTTVQPLKDSEVRPEKHDHVQETQHRSFDHDDKAGKVKAKAEADRAGFESTSEKKEFESTTKEAGLGEEHVHHHLHETVQPVIEKEVIDPSVTHKRVDIKEKHQEPSENHGVTTKSAISVDEFKNKLDGENTSTVVEGKAV</sequence>
<feature type="region of interest" description="Disordered" evidence="1">
    <location>
        <begin position="1"/>
        <end position="102"/>
    </location>
</feature>
<organism evidence="2 3">
    <name type="scientific">Lachnellula arida</name>
    <dbReference type="NCBI Taxonomy" id="1316785"/>
    <lineage>
        <taxon>Eukaryota</taxon>
        <taxon>Fungi</taxon>
        <taxon>Dikarya</taxon>
        <taxon>Ascomycota</taxon>
        <taxon>Pezizomycotina</taxon>
        <taxon>Leotiomycetes</taxon>
        <taxon>Helotiales</taxon>
        <taxon>Lachnaceae</taxon>
        <taxon>Lachnellula</taxon>
    </lineage>
</organism>
<dbReference type="PANTHER" id="PTHR38703:SF1">
    <property type="entry name" value="ALLERGEN"/>
    <property type="match status" value="1"/>
</dbReference>
<name>A0A8T9BP11_9HELO</name>
<protein>
    <recommendedName>
        <fullName evidence="4">Allergen</fullName>
    </recommendedName>
</protein>
<feature type="compositionally biased region" description="Basic and acidic residues" evidence="1">
    <location>
        <begin position="62"/>
        <end position="89"/>
    </location>
</feature>
<evidence type="ECO:0000313" key="2">
    <source>
        <dbReference type="EMBL" id="TVY20059.1"/>
    </source>
</evidence>
<proteinExistence type="predicted"/>
<gene>
    <name evidence="2" type="ORF">LARI1_G002717</name>
</gene>
<dbReference type="OrthoDB" id="2118965at2759"/>
<evidence type="ECO:0000256" key="1">
    <source>
        <dbReference type="SAM" id="MobiDB-lite"/>
    </source>
</evidence>
<evidence type="ECO:0000313" key="3">
    <source>
        <dbReference type="Proteomes" id="UP000469559"/>
    </source>
</evidence>
<evidence type="ECO:0008006" key="4">
    <source>
        <dbReference type="Google" id="ProtNLM"/>
    </source>
</evidence>
<feature type="compositionally biased region" description="Basic and acidic residues" evidence="1">
    <location>
        <begin position="18"/>
        <end position="35"/>
    </location>
</feature>
<dbReference type="PANTHER" id="PTHR38703">
    <property type="entry name" value="CHROMOSOME 8, WHOLE GENOME SHOTGUN SEQUENCE"/>
    <property type="match status" value="1"/>
</dbReference>
<dbReference type="AlphaFoldDB" id="A0A8T9BP11"/>
<dbReference type="EMBL" id="QGMF01000072">
    <property type="protein sequence ID" value="TVY20059.1"/>
    <property type="molecule type" value="Genomic_DNA"/>
</dbReference>
<keyword evidence="3" id="KW-1185">Reference proteome</keyword>
<comment type="caution">
    <text evidence="2">The sequence shown here is derived from an EMBL/GenBank/DDBJ whole genome shotgun (WGS) entry which is preliminary data.</text>
</comment>
<feature type="compositionally biased region" description="Polar residues" evidence="1">
    <location>
        <begin position="1"/>
        <end position="16"/>
    </location>
</feature>
<reference evidence="2 3" key="1">
    <citation type="submission" date="2018-05" db="EMBL/GenBank/DDBJ databases">
        <title>Whole genome sequencing for identification of molecular markers to develop diagnostic detection tools for the regulated plant pathogen Lachnellula willkommii.</title>
        <authorList>
            <person name="Giroux E."/>
            <person name="Bilodeau G."/>
        </authorList>
    </citation>
    <scope>NUCLEOTIDE SEQUENCE [LARGE SCALE GENOMIC DNA]</scope>
    <source>
        <strain evidence="2 3">CBS 203.66</strain>
    </source>
</reference>